<sequence length="1028" mass="108734">MSAEIDATPTPAPQHDGNGSRRSGSRATTSPEAERAAALREAERAADVARTALAEALRTVVRGGVDSSTRRRAEYSTDASNYRVVPEAVVYPQDADDVVAALDVLRELEVPVTARGAGTSVAGNSIGPGVVLDFTRHVNRVLDVDPEARTARIEPGVVMSALQQQAAPHGLRFGPDPSTQNRATLGGMIGNNACGPHAVAYGRTVDNVIELDVVDGHGRRFTAGKGDPTFAAVPGLAELVRENLALIRTEFGRFGRQVSGYSLEHLLPENGSDLAKALVGTEGTLVTILEATVRLVPVPSKPTLVVLGYPDMPSAADDVPTFLNLSPLAVEGLDARLVDVVRRAKGDASVPPLPPGAGWLMVEVGGATPEEAMANAEAIVAASGSEATMILPAGPEATKMWQIRADGAGLAGRTPAGEQAWPGWEDSAVPPEKLGDYLRDLDALMARYGVDGLPYGHFGDGCVHLRIDIPLEASGSVLRTFMLEAAELVAKYGGSLSGEHGDGRARSELLPVMYSPEAIALMEQFKALFDPRDVMNPGVVVRPSAVDDDLRRPHAHPLLSKVGASGTPGTSTAAPAKVTKISRRAGYQGFSFAHDHGDMTQAVHRCVGVGKCRADTSAAGGFMCPSYQATKDEKDVTRARARVLQEAVNGTLVGGLAAPEVRDSLDLCLSCKACSSDCPAGVDMAQYKSEVLYRTYRGKLRPVDHYSLGWLPIWARLATGMPRLANKLLGFRPLAKTVLWAGGMDTRRSMTTFAEVPFRTWWKRGGATQGVPGLRIGERPGHPVRDERPKVVLWTDSFSDNMSPGVPQAAVKVLTAAGYDVVVPDEQACCGLTWISTGQLDGARKRLENLLSVLGPYAVNGIPIMGLEPSCTAVLRSDLVDLFPDDPRAQAVSAATRTLAELLTSVDTAPGRESGWRVPDLSDVTAVVQPHCHQHSVMGFAADERLLRDAGATIKVLAGCCGLAGNFGMQKGHYETSVAVAENALLPALRDAAPGDVYLADGFSCRTQADDLAGVQGKALVELLAERL</sequence>
<evidence type="ECO:0000256" key="4">
    <source>
        <dbReference type="ARBA" id="ARBA00022827"/>
    </source>
</evidence>
<comment type="cofactor">
    <cofactor evidence="1">
        <name>FAD</name>
        <dbReference type="ChEBI" id="CHEBI:57692"/>
    </cofactor>
</comment>
<dbReference type="InterPro" id="IPR006094">
    <property type="entry name" value="Oxid_FAD_bind_N"/>
</dbReference>
<dbReference type="GO" id="GO:0051536">
    <property type="term" value="F:iron-sulfur cluster binding"/>
    <property type="evidence" value="ECO:0007669"/>
    <property type="project" value="UniProtKB-KW"/>
</dbReference>
<dbReference type="GO" id="GO:1903457">
    <property type="term" value="P:lactate catabolic process"/>
    <property type="evidence" value="ECO:0007669"/>
    <property type="project" value="TreeGrafter"/>
</dbReference>
<dbReference type="InterPro" id="IPR017896">
    <property type="entry name" value="4Fe4S_Fe-S-bd"/>
</dbReference>
<dbReference type="EMBL" id="JNBQ01000041">
    <property type="protein sequence ID" value="KLN33229.1"/>
    <property type="molecule type" value="Genomic_DNA"/>
</dbReference>
<dbReference type="PROSITE" id="PS00198">
    <property type="entry name" value="4FE4S_FER_1"/>
    <property type="match status" value="1"/>
</dbReference>
<dbReference type="InterPro" id="IPR016164">
    <property type="entry name" value="FAD-linked_Oxase-like_C"/>
</dbReference>
<dbReference type="PROSITE" id="PS51379">
    <property type="entry name" value="4FE4S_FER_2"/>
    <property type="match status" value="1"/>
</dbReference>
<dbReference type="Gene3D" id="3.30.70.2740">
    <property type="match status" value="1"/>
</dbReference>
<dbReference type="InterPro" id="IPR004017">
    <property type="entry name" value="Cys_rich_dom"/>
</dbReference>
<organism evidence="11 12">
    <name type="scientific">Cellulosimicrobium funkei</name>
    <dbReference type="NCBI Taxonomy" id="264251"/>
    <lineage>
        <taxon>Bacteria</taxon>
        <taxon>Bacillati</taxon>
        <taxon>Actinomycetota</taxon>
        <taxon>Actinomycetes</taxon>
        <taxon>Micrococcales</taxon>
        <taxon>Promicromonosporaceae</taxon>
        <taxon>Cellulosimicrobium</taxon>
    </lineage>
</organism>
<feature type="compositionally biased region" description="Basic and acidic residues" evidence="8">
    <location>
        <begin position="32"/>
        <end position="42"/>
    </location>
</feature>
<evidence type="ECO:0000313" key="12">
    <source>
        <dbReference type="Proteomes" id="UP000035265"/>
    </source>
</evidence>
<keyword evidence="7" id="KW-0411">Iron-sulfur</keyword>
<dbReference type="GO" id="GO:0071949">
    <property type="term" value="F:FAD binding"/>
    <property type="evidence" value="ECO:0007669"/>
    <property type="project" value="InterPro"/>
</dbReference>
<feature type="domain" description="FAD-binding PCMH-type" evidence="10">
    <location>
        <begin position="82"/>
        <end position="298"/>
    </location>
</feature>
<dbReference type="InterPro" id="IPR017900">
    <property type="entry name" value="4Fe4S_Fe_S_CS"/>
</dbReference>
<dbReference type="GO" id="GO:0008720">
    <property type="term" value="F:D-lactate dehydrogenase (NAD+) activity"/>
    <property type="evidence" value="ECO:0007669"/>
    <property type="project" value="TreeGrafter"/>
</dbReference>
<dbReference type="PANTHER" id="PTHR11748">
    <property type="entry name" value="D-LACTATE DEHYDROGENASE"/>
    <property type="match status" value="1"/>
</dbReference>
<dbReference type="InterPro" id="IPR016166">
    <property type="entry name" value="FAD-bd_PCMH"/>
</dbReference>
<name>A0A0H2KMZ0_9MICO</name>
<dbReference type="Proteomes" id="UP000035265">
    <property type="component" value="Unassembled WGS sequence"/>
</dbReference>
<dbReference type="GO" id="GO:0046872">
    <property type="term" value="F:metal ion binding"/>
    <property type="evidence" value="ECO:0007669"/>
    <property type="project" value="UniProtKB-KW"/>
</dbReference>
<keyword evidence="12" id="KW-1185">Reference proteome</keyword>
<keyword evidence="6" id="KW-0408">Iron</keyword>
<dbReference type="SUPFAM" id="SSF55103">
    <property type="entry name" value="FAD-linked oxidases, C-terminal domain"/>
    <property type="match status" value="1"/>
</dbReference>
<dbReference type="PROSITE" id="PS51387">
    <property type="entry name" value="FAD_PCMH"/>
    <property type="match status" value="1"/>
</dbReference>
<evidence type="ECO:0000259" key="10">
    <source>
        <dbReference type="PROSITE" id="PS51387"/>
    </source>
</evidence>
<dbReference type="InterPro" id="IPR016171">
    <property type="entry name" value="Vanillyl_alc_oxidase_C-sub2"/>
</dbReference>
<dbReference type="Pfam" id="PF01565">
    <property type="entry name" value="FAD_binding_4"/>
    <property type="match status" value="1"/>
</dbReference>
<accession>A0A0H2KMZ0</accession>
<evidence type="ECO:0000256" key="1">
    <source>
        <dbReference type="ARBA" id="ARBA00001974"/>
    </source>
</evidence>
<reference evidence="11 12" key="1">
    <citation type="submission" date="2014-05" db="EMBL/GenBank/DDBJ databases">
        <title>Cellulosimicrobium funkei U11 genome.</title>
        <authorList>
            <person name="Hu C."/>
            <person name="Gong Y."/>
            <person name="Wan W."/>
            <person name="Jiang M."/>
        </authorList>
    </citation>
    <scope>NUCLEOTIDE SEQUENCE [LARGE SCALE GENOMIC DNA]</scope>
    <source>
        <strain evidence="11 12">U11</strain>
    </source>
</reference>
<evidence type="ECO:0000256" key="3">
    <source>
        <dbReference type="ARBA" id="ARBA00022723"/>
    </source>
</evidence>
<dbReference type="InterPro" id="IPR016169">
    <property type="entry name" value="FAD-bd_PCMH_sub2"/>
</dbReference>
<keyword evidence="3" id="KW-0479">Metal-binding</keyword>
<dbReference type="Gene3D" id="1.10.45.10">
    <property type="entry name" value="Vanillyl-alcohol Oxidase, Chain A, domain 4"/>
    <property type="match status" value="1"/>
</dbReference>
<evidence type="ECO:0000256" key="5">
    <source>
        <dbReference type="ARBA" id="ARBA00023002"/>
    </source>
</evidence>
<proteinExistence type="predicted"/>
<dbReference type="PATRIC" id="fig|264251.5.peg.3796"/>
<dbReference type="SUPFAM" id="SSF46548">
    <property type="entry name" value="alpha-helical ferredoxin"/>
    <property type="match status" value="1"/>
</dbReference>
<dbReference type="InterPro" id="IPR004113">
    <property type="entry name" value="FAD-bd_oxidored_4_C"/>
</dbReference>
<dbReference type="AlphaFoldDB" id="A0A0H2KMZ0"/>
<protein>
    <submittedName>
        <fullName evidence="11">Oxidoreductase</fullName>
    </submittedName>
</protein>
<dbReference type="PANTHER" id="PTHR11748:SF119">
    <property type="entry name" value="D-2-HYDROXYGLUTARATE DEHYDROGENASE"/>
    <property type="match status" value="1"/>
</dbReference>
<dbReference type="InterPro" id="IPR036318">
    <property type="entry name" value="FAD-bd_PCMH-like_sf"/>
</dbReference>
<comment type="caution">
    <text evidence="11">The sequence shown here is derived from an EMBL/GenBank/DDBJ whole genome shotgun (WGS) entry which is preliminary data.</text>
</comment>
<keyword evidence="2" id="KW-0285">Flavoprotein</keyword>
<dbReference type="GO" id="GO:0004458">
    <property type="term" value="F:D-lactate dehydrogenase (cytochrome) activity"/>
    <property type="evidence" value="ECO:0007669"/>
    <property type="project" value="TreeGrafter"/>
</dbReference>
<evidence type="ECO:0000259" key="9">
    <source>
        <dbReference type="PROSITE" id="PS51379"/>
    </source>
</evidence>
<gene>
    <name evidence="11" type="ORF">FB00_18715</name>
</gene>
<evidence type="ECO:0000256" key="8">
    <source>
        <dbReference type="SAM" id="MobiDB-lite"/>
    </source>
</evidence>
<evidence type="ECO:0000256" key="6">
    <source>
        <dbReference type="ARBA" id="ARBA00023004"/>
    </source>
</evidence>
<feature type="domain" description="4Fe-4S ferredoxin-type" evidence="9">
    <location>
        <begin position="657"/>
        <end position="690"/>
    </location>
</feature>
<evidence type="ECO:0000256" key="7">
    <source>
        <dbReference type="ARBA" id="ARBA00023014"/>
    </source>
</evidence>
<evidence type="ECO:0000313" key="11">
    <source>
        <dbReference type="EMBL" id="KLN33229.1"/>
    </source>
</evidence>
<dbReference type="Gene3D" id="3.30.465.10">
    <property type="match status" value="1"/>
</dbReference>
<dbReference type="Pfam" id="PF02754">
    <property type="entry name" value="CCG"/>
    <property type="match status" value="1"/>
</dbReference>
<dbReference type="SUPFAM" id="SSF56176">
    <property type="entry name" value="FAD-binding/transporter-associated domain-like"/>
    <property type="match status" value="1"/>
</dbReference>
<feature type="region of interest" description="Disordered" evidence="8">
    <location>
        <begin position="1"/>
        <end position="42"/>
    </location>
</feature>
<keyword evidence="4" id="KW-0274">FAD</keyword>
<dbReference type="Pfam" id="PF02913">
    <property type="entry name" value="FAD-oxidase_C"/>
    <property type="match status" value="1"/>
</dbReference>
<dbReference type="STRING" id="264251.FB00_18715"/>
<keyword evidence="5" id="KW-0560">Oxidoreductase</keyword>
<dbReference type="Pfam" id="PF13183">
    <property type="entry name" value="Fer4_8"/>
    <property type="match status" value="1"/>
</dbReference>
<evidence type="ECO:0000256" key="2">
    <source>
        <dbReference type="ARBA" id="ARBA00022630"/>
    </source>
</evidence>